<dbReference type="InterPro" id="IPR038273">
    <property type="entry name" value="Ndc80_sf"/>
</dbReference>
<feature type="coiled-coil region" evidence="11">
    <location>
        <begin position="481"/>
        <end position="663"/>
    </location>
</feature>
<keyword evidence="3 10" id="KW-0132">Cell division</keyword>
<dbReference type="RefSeq" id="XP_028141593.1">
    <property type="nucleotide sequence ID" value="XM_028285792.1"/>
</dbReference>
<evidence type="ECO:0000256" key="8">
    <source>
        <dbReference type="ARBA" id="ARBA00023306"/>
    </source>
</evidence>
<reference evidence="14" key="2">
    <citation type="submission" date="2025-05" db="UniProtKB">
        <authorList>
            <consortium name="EnsemblMetazoa"/>
        </authorList>
    </citation>
    <scope>IDENTIFICATION</scope>
</reference>
<evidence type="ECO:0000256" key="2">
    <source>
        <dbReference type="ARBA" id="ARBA00022454"/>
    </source>
</evidence>
<keyword evidence="6 11" id="KW-0175">Coiled coil</keyword>
<evidence type="ECO:0000256" key="11">
    <source>
        <dbReference type="SAM" id="Coils"/>
    </source>
</evidence>
<keyword evidence="8 10" id="KW-0131">Cell cycle</keyword>
<accession>A0A6P7FYD6</accession>
<dbReference type="Pfam" id="PF03801">
    <property type="entry name" value="Ndc80_HEC"/>
    <property type="match status" value="1"/>
</dbReference>
<feature type="region of interest" description="Disordered" evidence="12">
    <location>
        <begin position="1"/>
        <end position="118"/>
    </location>
</feature>
<keyword evidence="9 10" id="KW-0137">Centromere</keyword>
<keyword evidence="2 10" id="KW-0158">Chromosome</keyword>
<evidence type="ECO:0000256" key="5">
    <source>
        <dbReference type="ARBA" id="ARBA00022838"/>
    </source>
</evidence>
<dbReference type="EnsemblMetazoa" id="XM_028285792.2">
    <property type="protein sequence ID" value="XP_028141593.1"/>
    <property type="gene ID" value="LOC114335543"/>
</dbReference>
<dbReference type="AlphaFoldDB" id="A0A6P7FYD6"/>
<dbReference type="PANTHER" id="PTHR10643">
    <property type="entry name" value="KINETOCHORE PROTEIN NDC80"/>
    <property type="match status" value="1"/>
</dbReference>
<dbReference type="RefSeq" id="XP_028141594.1">
    <property type="nucleotide sequence ID" value="XM_028285793.1"/>
</dbReference>
<organism evidence="17">
    <name type="scientific">Diabrotica virgifera virgifera</name>
    <name type="common">western corn rootworm</name>
    <dbReference type="NCBI Taxonomy" id="50390"/>
    <lineage>
        <taxon>Eukaryota</taxon>
        <taxon>Metazoa</taxon>
        <taxon>Ecdysozoa</taxon>
        <taxon>Arthropoda</taxon>
        <taxon>Hexapoda</taxon>
        <taxon>Insecta</taxon>
        <taxon>Pterygota</taxon>
        <taxon>Neoptera</taxon>
        <taxon>Endopterygota</taxon>
        <taxon>Coleoptera</taxon>
        <taxon>Polyphaga</taxon>
        <taxon>Cucujiformia</taxon>
        <taxon>Chrysomeloidea</taxon>
        <taxon>Chrysomelidae</taxon>
        <taxon>Galerucinae</taxon>
        <taxon>Diabroticina</taxon>
        <taxon>Diabroticites</taxon>
        <taxon>Diabrotica</taxon>
    </lineage>
</organism>
<reference evidence="16 17" key="1">
    <citation type="submission" date="2025-04" db="UniProtKB">
        <authorList>
            <consortium name="RefSeq"/>
        </authorList>
    </citation>
    <scope>IDENTIFICATION</scope>
    <source>
        <tissue evidence="16 17">Whole insect</tissue>
    </source>
</reference>
<feature type="compositionally biased region" description="Low complexity" evidence="12">
    <location>
        <begin position="103"/>
        <end position="118"/>
    </location>
</feature>
<comment type="function">
    <text evidence="10">Acts as a component of the essential kinetochore-associated NDC80 complex, which is required for chromosome segregation and spindle checkpoint activity.</text>
</comment>
<dbReference type="InterPro" id="IPR005550">
    <property type="entry name" value="Kinetochore_Ndc80"/>
</dbReference>
<feature type="coiled-coil region" evidence="11">
    <location>
        <begin position="305"/>
        <end position="426"/>
    </location>
</feature>
<dbReference type="PANTHER" id="PTHR10643:SF2">
    <property type="entry name" value="KINETOCHORE PROTEIN NDC80 HOMOLOG"/>
    <property type="match status" value="1"/>
</dbReference>
<protein>
    <recommendedName>
        <fullName evidence="10">Kinetochore protein NDC80</fullName>
    </recommendedName>
</protein>
<evidence type="ECO:0000256" key="10">
    <source>
        <dbReference type="RuleBase" id="RU368072"/>
    </source>
</evidence>
<evidence type="ECO:0000256" key="9">
    <source>
        <dbReference type="ARBA" id="ARBA00023328"/>
    </source>
</evidence>
<evidence type="ECO:0000313" key="15">
    <source>
        <dbReference type="Proteomes" id="UP001652700"/>
    </source>
</evidence>
<dbReference type="EnsemblMetazoa" id="XM_028285793.2">
    <property type="protein sequence ID" value="XP_028141594.1"/>
    <property type="gene ID" value="LOC114335543"/>
</dbReference>
<feature type="domain" description="Kinetochore protein Ndc80 CH" evidence="13">
    <location>
        <begin position="121"/>
        <end position="242"/>
    </location>
</feature>
<evidence type="ECO:0000256" key="1">
    <source>
        <dbReference type="ARBA" id="ARBA00007050"/>
    </source>
</evidence>
<dbReference type="GeneID" id="114335543"/>
<dbReference type="GO" id="GO:0005634">
    <property type="term" value="C:nucleus"/>
    <property type="evidence" value="ECO:0007669"/>
    <property type="project" value="UniProtKB-SubCell"/>
</dbReference>
<evidence type="ECO:0000313" key="14">
    <source>
        <dbReference type="EnsemblMetazoa" id="XP_028141593.1"/>
    </source>
</evidence>
<feature type="compositionally biased region" description="Polar residues" evidence="12">
    <location>
        <begin position="56"/>
        <end position="80"/>
    </location>
</feature>
<dbReference type="OrthoDB" id="7459479at2759"/>
<evidence type="ECO:0000256" key="6">
    <source>
        <dbReference type="ARBA" id="ARBA00023054"/>
    </source>
</evidence>
<dbReference type="GO" id="GO:0031262">
    <property type="term" value="C:Ndc80 complex"/>
    <property type="evidence" value="ECO:0007669"/>
    <property type="project" value="UniProtKB-UniRule"/>
</dbReference>
<sequence>MRRSSSQSCIPLRLFGPSTSASNRGRRDSSKSRASGQDGLSSNRPTRATSLDRKSYTNMKTPLTRQKSFQRTTPISARPQSSDRKSHAVKQTPRQNFQTATPSSIRSNSTCKSSKSVSTLKERKTIQKLSTNKDWVHAQYQKVKYYISTSTNIDPTILKPENIRPPSIKGFIYLVSVLFGELFPSPVNMSMENYKEVIAKKLKAMHYPGSMTNSVLKTVNTMHSWPQVIGMFGWLIDKVNLVHNGQIDMSKLTPVEKQECILTKLCRDYILERYQKFNDTKDTTEDEEQRENFISAFANNIGVDINSYEQLKNQVEEKERNLNSLIIEVQELKVVKENLEERKASLQENLDRLQETDAAEDAELDVGIKHYTKILNELIQQENDLNANIHRLEESIKKQPCTYQEKKNLMHNIKTLKNELNIIKEKVKHDQDIKHTFDTEIQEEHEKLQSKIIEWNRSLRTVCIKKPEFRVLLFKEIGLHRTELLDEIKEIAKIKSEMEKNMVKQIESMEINLKQCNDDINNMTKELSVVQGEIESLIQTINELNERTAIIEKETQMQLEKWEHDKQTLLSHLRNSDEQRELEMTEENNEQLSQKQKELVDSLEKFKVMAVDFFLQIYRQVNRHMGELKKIVEKVKNQVEAAAKKELEEREQLNEFLESLQENN</sequence>
<keyword evidence="15" id="KW-1185">Reference proteome</keyword>
<comment type="subunit">
    <text evidence="10">Component of the NDC80 complex.</text>
</comment>
<dbReference type="Proteomes" id="UP001652700">
    <property type="component" value="Unplaced"/>
</dbReference>
<dbReference type="GO" id="GO:0051301">
    <property type="term" value="P:cell division"/>
    <property type="evidence" value="ECO:0007669"/>
    <property type="project" value="UniProtKB-UniRule"/>
</dbReference>
<keyword evidence="5 10" id="KW-0995">Kinetochore</keyword>
<evidence type="ECO:0000313" key="16">
    <source>
        <dbReference type="RefSeq" id="XP_028141593.1"/>
    </source>
</evidence>
<evidence type="ECO:0000256" key="3">
    <source>
        <dbReference type="ARBA" id="ARBA00022618"/>
    </source>
</evidence>
<proteinExistence type="inferred from homology"/>
<dbReference type="GO" id="GO:0051315">
    <property type="term" value="P:attachment of mitotic spindle microtubules to kinetochore"/>
    <property type="evidence" value="ECO:0007669"/>
    <property type="project" value="UniProtKB-UniRule"/>
</dbReference>
<gene>
    <name evidence="16 17" type="primary">LOC114335543</name>
</gene>
<feature type="compositionally biased region" description="Polar residues" evidence="12">
    <location>
        <begin position="32"/>
        <end position="49"/>
    </location>
</feature>
<dbReference type="InterPro" id="IPR055260">
    <property type="entry name" value="Ndc80_CH"/>
</dbReference>
<evidence type="ECO:0000256" key="7">
    <source>
        <dbReference type="ARBA" id="ARBA00023242"/>
    </source>
</evidence>
<evidence type="ECO:0000256" key="12">
    <source>
        <dbReference type="SAM" id="MobiDB-lite"/>
    </source>
</evidence>
<comment type="similarity">
    <text evidence="1 10">Belongs to the NDC80/HEC1 family.</text>
</comment>
<dbReference type="Gene3D" id="1.10.418.30">
    <property type="entry name" value="Ncd80 complex, Ncd80 subunit"/>
    <property type="match status" value="1"/>
</dbReference>
<feature type="compositionally biased region" description="Polar residues" evidence="12">
    <location>
        <begin position="92"/>
        <end position="102"/>
    </location>
</feature>
<evidence type="ECO:0000313" key="17">
    <source>
        <dbReference type="RefSeq" id="XP_028141594.1"/>
    </source>
</evidence>
<evidence type="ECO:0000256" key="4">
    <source>
        <dbReference type="ARBA" id="ARBA00022776"/>
    </source>
</evidence>
<dbReference type="KEGG" id="dvv:114335543"/>
<name>A0A6P7FYD6_DIAVI</name>
<keyword evidence="4 10" id="KW-0498">Mitosis</keyword>
<evidence type="ECO:0000259" key="13">
    <source>
        <dbReference type="Pfam" id="PF03801"/>
    </source>
</evidence>
<keyword evidence="7 10" id="KW-0539">Nucleus</keyword>
<comment type="subcellular location">
    <subcellularLocation>
        <location evidence="10">Chromosome</location>
        <location evidence="10">Centromere</location>
        <location evidence="10">Kinetochore</location>
    </subcellularLocation>
    <subcellularLocation>
        <location evidence="10">Nucleus</location>
    </subcellularLocation>
</comment>